<evidence type="ECO:0000313" key="3">
    <source>
        <dbReference type="Proteomes" id="UP000494256"/>
    </source>
</evidence>
<dbReference type="Proteomes" id="UP000494256">
    <property type="component" value="Unassembled WGS sequence"/>
</dbReference>
<feature type="compositionally biased region" description="Low complexity" evidence="1">
    <location>
        <begin position="28"/>
        <end position="51"/>
    </location>
</feature>
<feature type="region of interest" description="Disordered" evidence="1">
    <location>
        <begin position="1"/>
        <end position="104"/>
    </location>
</feature>
<name>A0A8S0YNN6_ARCPL</name>
<accession>A0A8S0YNN6</accession>
<organism evidence="2 3">
    <name type="scientific">Arctia plantaginis</name>
    <name type="common">Wood tiger moth</name>
    <name type="synonym">Phalaena plantaginis</name>
    <dbReference type="NCBI Taxonomy" id="874455"/>
    <lineage>
        <taxon>Eukaryota</taxon>
        <taxon>Metazoa</taxon>
        <taxon>Ecdysozoa</taxon>
        <taxon>Arthropoda</taxon>
        <taxon>Hexapoda</taxon>
        <taxon>Insecta</taxon>
        <taxon>Pterygota</taxon>
        <taxon>Neoptera</taxon>
        <taxon>Endopterygota</taxon>
        <taxon>Lepidoptera</taxon>
        <taxon>Glossata</taxon>
        <taxon>Ditrysia</taxon>
        <taxon>Noctuoidea</taxon>
        <taxon>Erebidae</taxon>
        <taxon>Arctiinae</taxon>
        <taxon>Arctia</taxon>
    </lineage>
</organism>
<evidence type="ECO:0000313" key="2">
    <source>
        <dbReference type="EMBL" id="CAB3220836.1"/>
    </source>
</evidence>
<comment type="caution">
    <text evidence="2">The sequence shown here is derived from an EMBL/GenBank/DDBJ whole genome shotgun (WGS) entry which is preliminary data.</text>
</comment>
<gene>
    <name evidence="2" type="ORF">APLA_LOCUS508</name>
</gene>
<evidence type="ECO:0000256" key="1">
    <source>
        <dbReference type="SAM" id="MobiDB-lite"/>
    </source>
</evidence>
<dbReference type="EMBL" id="CADEBD010000041">
    <property type="protein sequence ID" value="CAB3220836.1"/>
    <property type="molecule type" value="Genomic_DNA"/>
</dbReference>
<dbReference type="OrthoDB" id="6993484at2759"/>
<feature type="compositionally biased region" description="Pro residues" evidence="1">
    <location>
        <begin position="72"/>
        <end position="82"/>
    </location>
</feature>
<sequence>MIIITADGGDISENGGGGADPTESSGYSGSDTTSPRSPRSPESPCSSCSEGAGARMPPWAQEPAPTSRRRLAPPPAPVPPPHTEYFNHKMKPQNGLKARCTRCQ</sequence>
<dbReference type="AlphaFoldDB" id="A0A8S0YNN6"/>
<reference evidence="2 3" key="1">
    <citation type="submission" date="2020-04" db="EMBL/GenBank/DDBJ databases">
        <authorList>
            <person name="Wallbank WR R."/>
            <person name="Pardo Diaz C."/>
            <person name="Kozak K."/>
            <person name="Martin S."/>
            <person name="Jiggins C."/>
            <person name="Moest M."/>
            <person name="Warren A I."/>
            <person name="Byers J.R.P. K."/>
            <person name="Montejo-Kovacevich G."/>
            <person name="Yen C E."/>
        </authorList>
    </citation>
    <scope>NUCLEOTIDE SEQUENCE [LARGE SCALE GENOMIC DNA]</scope>
</reference>
<protein>
    <submittedName>
        <fullName evidence="2">Uncharacterized protein</fullName>
    </submittedName>
</protein>
<proteinExistence type="predicted"/>